<evidence type="ECO:0000313" key="3">
    <source>
        <dbReference type="Proteomes" id="UP000239504"/>
    </source>
</evidence>
<keyword evidence="1" id="KW-0472">Membrane</keyword>
<proteinExistence type="predicted"/>
<keyword evidence="1" id="KW-0812">Transmembrane</keyword>
<keyword evidence="3" id="KW-1185">Reference proteome</keyword>
<accession>A0A2S7K6N3</accession>
<protein>
    <recommendedName>
        <fullName evidence="4">PEP-CTERM protein-sorting domain-containing protein</fullName>
    </recommendedName>
</protein>
<evidence type="ECO:0000256" key="1">
    <source>
        <dbReference type="SAM" id="Phobius"/>
    </source>
</evidence>
<evidence type="ECO:0000313" key="2">
    <source>
        <dbReference type="EMBL" id="PQA88163.1"/>
    </source>
</evidence>
<feature type="transmembrane region" description="Helical" evidence="1">
    <location>
        <begin position="193"/>
        <end position="212"/>
    </location>
</feature>
<gene>
    <name evidence="2" type="ORF">CW354_07570</name>
</gene>
<reference evidence="2 3" key="1">
    <citation type="submission" date="2017-12" db="EMBL/GenBank/DDBJ databases">
        <authorList>
            <person name="Hurst M.R.H."/>
        </authorList>
    </citation>
    <scope>NUCLEOTIDE SEQUENCE [LARGE SCALE GENOMIC DNA]</scope>
    <source>
        <strain evidence="2 3">SY-3-19</strain>
    </source>
</reference>
<comment type="caution">
    <text evidence="2">The sequence shown here is derived from an EMBL/GenBank/DDBJ whole genome shotgun (WGS) entry which is preliminary data.</text>
</comment>
<evidence type="ECO:0008006" key="4">
    <source>
        <dbReference type="Google" id="ProtNLM"/>
    </source>
</evidence>
<dbReference type="AlphaFoldDB" id="A0A2S7K6N3"/>
<dbReference type="Proteomes" id="UP000239504">
    <property type="component" value="Unassembled WGS sequence"/>
</dbReference>
<organism evidence="2 3">
    <name type="scientific">Hyphococcus luteus</name>
    <dbReference type="NCBI Taxonomy" id="2058213"/>
    <lineage>
        <taxon>Bacteria</taxon>
        <taxon>Pseudomonadati</taxon>
        <taxon>Pseudomonadota</taxon>
        <taxon>Alphaproteobacteria</taxon>
        <taxon>Parvularculales</taxon>
        <taxon>Parvularculaceae</taxon>
        <taxon>Hyphococcus</taxon>
    </lineage>
</organism>
<dbReference type="EMBL" id="PJCH01000005">
    <property type="protein sequence ID" value="PQA88163.1"/>
    <property type="molecule type" value="Genomic_DNA"/>
</dbReference>
<sequence length="218" mass="23679">MCGATGAHATTISTYNYTDYVSGTSSSQTYEDDGVTMKVTAGLYDDDAAATVTEGKYNARPVLYPSYGTGVSHDQNDGEHTVDGYFPEVLILAFDTTVKLTDLVFNYANSYAKFDFFVDSNNDGSLDQRVLIDSDLDSGYDSVSLSSLLSMDLLTGKLFGVGASYTYKYCNHCSLHKSEWKLKKVKFDEVSEVPLPAALPLFLAGIAGFGFASRKKKA</sequence>
<keyword evidence="1" id="KW-1133">Transmembrane helix</keyword>
<dbReference type="InterPro" id="IPR022472">
    <property type="entry name" value="VPLPA-CTERM"/>
</dbReference>
<dbReference type="NCBIfam" id="TIGR03370">
    <property type="entry name" value="VPLPA-CTERM"/>
    <property type="match status" value="1"/>
</dbReference>
<name>A0A2S7K6N3_9PROT</name>